<dbReference type="PANTHER" id="PTHR23245">
    <property type="entry name" value="TRNA METHYLTRANSFERASE"/>
    <property type="match status" value="1"/>
</dbReference>
<reference evidence="7" key="1">
    <citation type="submission" date="2015-11" db="EMBL/GenBank/DDBJ databases">
        <title>De novo transcriptome assembly of four potential Pierce s Disease insect vectors from Arizona vineyards.</title>
        <authorList>
            <person name="Tassone E.E."/>
        </authorList>
    </citation>
    <scope>NUCLEOTIDE SEQUENCE</scope>
</reference>
<dbReference type="InterPro" id="IPR029063">
    <property type="entry name" value="SAM-dependent_MTases_sf"/>
</dbReference>
<feature type="domain" description="SAM-dependent methyltransferase TRM5/TYW2-type" evidence="6">
    <location>
        <begin position="1"/>
        <end position="166"/>
    </location>
</feature>
<dbReference type="PANTHER" id="PTHR23245:SF36">
    <property type="entry name" value="TRNA (GUANINE(37)-N1)-METHYLTRANSFERASE"/>
    <property type="match status" value="1"/>
</dbReference>
<sequence>YDVFAGVGPFSIPAAKRRCAVLANDLNPESYKWLEHNAKLNKVEAFISAFNKDGSDFIKEEVKNHILQHKGEKRSHVVMNLPAIAVTFLPAFKHLFTTDQVKQIKTLPLIHVYCFVKGEGDCKEMAATLVEDQLNCSISEAVDEVFFVRNVAPNKNMMRVSFQLTESMVQGAKRPLELETDVKENKAKKIK</sequence>
<keyword evidence="3" id="KW-0808">Transferase</keyword>
<keyword evidence="4" id="KW-0949">S-adenosyl-L-methionine</keyword>
<evidence type="ECO:0000259" key="6">
    <source>
        <dbReference type="PROSITE" id="PS51684"/>
    </source>
</evidence>
<evidence type="ECO:0000256" key="3">
    <source>
        <dbReference type="ARBA" id="ARBA00022679"/>
    </source>
</evidence>
<dbReference type="GO" id="GO:0002939">
    <property type="term" value="P:tRNA N1-guanine methylation"/>
    <property type="evidence" value="ECO:0007669"/>
    <property type="project" value="TreeGrafter"/>
</dbReference>
<gene>
    <name evidence="7" type="ORF">g.25633</name>
</gene>
<accession>A0A1B6KZ18</accession>
<dbReference type="InterPro" id="IPR056743">
    <property type="entry name" value="TRM5-TYW2-like_MTfase"/>
</dbReference>
<evidence type="ECO:0000256" key="4">
    <source>
        <dbReference type="ARBA" id="ARBA00022691"/>
    </source>
</evidence>
<dbReference type="GO" id="GO:0005759">
    <property type="term" value="C:mitochondrial matrix"/>
    <property type="evidence" value="ECO:0007669"/>
    <property type="project" value="TreeGrafter"/>
</dbReference>
<dbReference type="InterPro" id="IPR030382">
    <property type="entry name" value="MeTrfase_TRM5/TYW2"/>
</dbReference>
<keyword evidence="2" id="KW-0489">Methyltransferase</keyword>
<dbReference type="Pfam" id="PF02475">
    <property type="entry name" value="TRM5-TYW2_MTfase"/>
    <property type="match status" value="1"/>
</dbReference>
<protein>
    <recommendedName>
        <fullName evidence="6">SAM-dependent methyltransferase TRM5/TYW2-type domain-containing protein</fullName>
    </recommendedName>
</protein>
<dbReference type="GO" id="GO:0070901">
    <property type="term" value="P:mitochondrial tRNA methylation"/>
    <property type="evidence" value="ECO:0007669"/>
    <property type="project" value="TreeGrafter"/>
</dbReference>
<evidence type="ECO:0000256" key="5">
    <source>
        <dbReference type="ARBA" id="ARBA00022694"/>
    </source>
</evidence>
<proteinExistence type="predicted"/>
<dbReference type="PROSITE" id="PS51684">
    <property type="entry name" value="SAM_MT_TRM5_TYW2"/>
    <property type="match status" value="1"/>
</dbReference>
<keyword evidence="5" id="KW-0819">tRNA processing</keyword>
<dbReference type="SUPFAM" id="SSF53335">
    <property type="entry name" value="S-adenosyl-L-methionine-dependent methyltransferases"/>
    <property type="match status" value="1"/>
</dbReference>
<dbReference type="Gene3D" id="3.40.50.150">
    <property type="entry name" value="Vaccinia Virus protein VP39"/>
    <property type="match status" value="1"/>
</dbReference>
<evidence type="ECO:0000313" key="7">
    <source>
        <dbReference type="EMBL" id="JAT16687.1"/>
    </source>
</evidence>
<feature type="non-terminal residue" evidence="7">
    <location>
        <position position="1"/>
    </location>
</feature>
<name>A0A1B6KZ18_9HEMI</name>
<organism evidence="7">
    <name type="scientific">Graphocephala atropunctata</name>
    <dbReference type="NCBI Taxonomy" id="36148"/>
    <lineage>
        <taxon>Eukaryota</taxon>
        <taxon>Metazoa</taxon>
        <taxon>Ecdysozoa</taxon>
        <taxon>Arthropoda</taxon>
        <taxon>Hexapoda</taxon>
        <taxon>Insecta</taxon>
        <taxon>Pterygota</taxon>
        <taxon>Neoptera</taxon>
        <taxon>Paraneoptera</taxon>
        <taxon>Hemiptera</taxon>
        <taxon>Auchenorrhyncha</taxon>
        <taxon>Membracoidea</taxon>
        <taxon>Cicadellidae</taxon>
        <taxon>Cicadellinae</taxon>
        <taxon>Cicadellini</taxon>
        <taxon>Graphocephala</taxon>
    </lineage>
</organism>
<keyword evidence="1" id="KW-0963">Cytoplasm</keyword>
<dbReference type="EMBL" id="GEBQ01023290">
    <property type="protein sequence ID" value="JAT16687.1"/>
    <property type="molecule type" value="Transcribed_RNA"/>
</dbReference>
<evidence type="ECO:0000256" key="2">
    <source>
        <dbReference type="ARBA" id="ARBA00022603"/>
    </source>
</evidence>
<evidence type="ECO:0000256" key="1">
    <source>
        <dbReference type="ARBA" id="ARBA00022490"/>
    </source>
</evidence>
<dbReference type="AlphaFoldDB" id="A0A1B6KZ18"/>
<dbReference type="GO" id="GO:0008175">
    <property type="term" value="F:tRNA methyltransferase activity"/>
    <property type="evidence" value="ECO:0007669"/>
    <property type="project" value="TreeGrafter"/>
</dbReference>